<evidence type="ECO:0000313" key="2">
    <source>
        <dbReference type="Proteomes" id="UP001153636"/>
    </source>
</evidence>
<accession>A0A9P0GJS7</accession>
<reference evidence="1" key="1">
    <citation type="submission" date="2022-01" db="EMBL/GenBank/DDBJ databases">
        <authorList>
            <person name="King R."/>
        </authorList>
    </citation>
    <scope>NUCLEOTIDE SEQUENCE</scope>
</reference>
<gene>
    <name evidence="1" type="ORF">PSYICH_LOCUS12641</name>
</gene>
<dbReference type="Proteomes" id="UP001153636">
    <property type="component" value="Chromosome 6"/>
</dbReference>
<dbReference type="PROSITE" id="PS51257">
    <property type="entry name" value="PROKAR_LIPOPROTEIN"/>
    <property type="match status" value="1"/>
</dbReference>
<name>A0A9P0GJS7_9CUCU</name>
<protein>
    <submittedName>
        <fullName evidence="1">Uncharacterized protein</fullName>
    </submittedName>
</protein>
<dbReference type="EMBL" id="OV651818">
    <property type="protein sequence ID" value="CAH1112296.1"/>
    <property type="molecule type" value="Genomic_DNA"/>
</dbReference>
<sequence>MQASIRLGMHVIKFSTLSWGMFSHFANAASISCATFPALFRRALILLLSWSGEHAGQSKTVTPSVSRYSVATLLVWGGALLCIKIKLSPIAALQSLTIGSCSKSTYLGPDKVC</sequence>
<proteinExistence type="predicted"/>
<evidence type="ECO:0000313" key="1">
    <source>
        <dbReference type="EMBL" id="CAH1112296.1"/>
    </source>
</evidence>
<dbReference type="AlphaFoldDB" id="A0A9P0GJS7"/>
<organism evidence="1 2">
    <name type="scientific">Psylliodes chrysocephalus</name>
    <dbReference type="NCBI Taxonomy" id="3402493"/>
    <lineage>
        <taxon>Eukaryota</taxon>
        <taxon>Metazoa</taxon>
        <taxon>Ecdysozoa</taxon>
        <taxon>Arthropoda</taxon>
        <taxon>Hexapoda</taxon>
        <taxon>Insecta</taxon>
        <taxon>Pterygota</taxon>
        <taxon>Neoptera</taxon>
        <taxon>Endopterygota</taxon>
        <taxon>Coleoptera</taxon>
        <taxon>Polyphaga</taxon>
        <taxon>Cucujiformia</taxon>
        <taxon>Chrysomeloidea</taxon>
        <taxon>Chrysomelidae</taxon>
        <taxon>Galerucinae</taxon>
        <taxon>Alticini</taxon>
        <taxon>Psylliodes</taxon>
    </lineage>
</organism>
<keyword evidence="2" id="KW-1185">Reference proteome</keyword>